<dbReference type="PANTHER" id="PTHR32208:SF57">
    <property type="entry name" value="F14L17.20 PROTEIN"/>
    <property type="match status" value="1"/>
</dbReference>
<evidence type="ECO:0000313" key="3">
    <source>
        <dbReference type="Proteomes" id="UP000327013"/>
    </source>
</evidence>
<feature type="domain" description="Glyoxal oxidase N-terminal" evidence="1">
    <location>
        <begin position="9"/>
        <end position="166"/>
    </location>
</feature>
<dbReference type="Proteomes" id="UP000327013">
    <property type="component" value="Chromosome 1"/>
</dbReference>
<sequence length="176" mass="20092">MCSLVGDEVRQWEEFPGGLKDRRWYASNQVLPDGRALILGGRQAYTYELFPNDRPPMSYYMRFLRKTTDCYGDENNLYPFQHLSPDGNFFIFTNRRSILFDYKRNWIVKELPLIPGAFKRNYPSTGSSVLLPLRLNGTHGLLEAEVMVCGGAPCGAFIKPAGNNLKSQLLTSDRWG</sequence>
<evidence type="ECO:0000313" key="2">
    <source>
        <dbReference type="EMBL" id="KAE7998458.1"/>
    </source>
</evidence>
<proteinExistence type="predicted"/>
<reference evidence="2 3" key="1">
    <citation type="submission" date="2019-06" db="EMBL/GenBank/DDBJ databases">
        <title>A chromosomal-level reference genome of Carpinus fangiana (Coryloideae, Betulaceae).</title>
        <authorList>
            <person name="Yang X."/>
            <person name="Wang Z."/>
            <person name="Zhang L."/>
            <person name="Hao G."/>
            <person name="Liu J."/>
            <person name="Yang Y."/>
        </authorList>
    </citation>
    <scope>NUCLEOTIDE SEQUENCE [LARGE SCALE GENOMIC DNA]</scope>
    <source>
        <strain evidence="2">Cfa_2016G</strain>
        <tissue evidence="2">Leaf</tissue>
    </source>
</reference>
<dbReference type="Gene3D" id="2.130.10.80">
    <property type="entry name" value="Galactose oxidase/kelch, beta-propeller"/>
    <property type="match status" value="1"/>
</dbReference>
<name>A0A5N6QGL3_9ROSI</name>
<dbReference type="EMBL" id="CM017321">
    <property type="protein sequence ID" value="KAE7998458.1"/>
    <property type="molecule type" value="Genomic_DNA"/>
</dbReference>
<gene>
    <name evidence="2" type="ORF">FH972_003002</name>
</gene>
<dbReference type="OrthoDB" id="2019572at2759"/>
<dbReference type="AlphaFoldDB" id="A0A5N6QGL3"/>
<dbReference type="InterPro" id="IPR009880">
    <property type="entry name" value="Glyoxal_oxidase_N"/>
</dbReference>
<dbReference type="PANTHER" id="PTHR32208">
    <property type="entry name" value="SECRETED PROTEIN-RELATED"/>
    <property type="match status" value="1"/>
</dbReference>
<accession>A0A5N6QGL3</accession>
<dbReference type="InterPro" id="IPR037293">
    <property type="entry name" value="Gal_Oxidase_central_sf"/>
</dbReference>
<organism evidence="2 3">
    <name type="scientific">Carpinus fangiana</name>
    <dbReference type="NCBI Taxonomy" id="176857"/>
    <lineage>
        <taxon>Eukaryota</taxon>
        <taxon>Viridiplantae</taxon>
        <taxon>Streptophyta</taxon>
        <taxon>Embryophyta</taxon>
        <taxon>Tracheophyta</taxon>
        <taxon>Spermatophyta</taxon>
        <taxon>Magnoliopsida</taxon>
        <taxon>eudicotyledons</taxon>
        <taxon>Gunneridae</taxon>
        <taxon>Pentapetalae</taxon>
        <taxon>rosids</taxon>
        <taxon>fabids</taxon>
        <taxon>Fagales</taxon>
        <taxon>Betulaceae</taxon>
        <taxon>Carpinus</taxon>
    </lineage>
</organism>
<evidence type="ECO:0000259" key="1">
    <source>
        <dbReference type="Pfam" id="PF07250"/>
    </source>
</evidence>
<keyword evidence="3" id="KW-1185">Reference proteome</keyword>
<protein>
    <recommendedName>
        <fullName evidence="1">Glyoxal oxidase N-terminal domain-containing protein</fullName>
    </recommendedName>
</protein>
<dbReference type="Pfam" id="PF07250">
    <property type="entry name" value="Glyoxal_oxid_N"/>
    <property type="match status" value="1"/>
</dbReference>